<sequence>MQAAAQASSHDSRPQTPRRPTRRNEAAAPGSRRPRPGREDDRGRPVSILRRSPQERHHRGAEPQRTTRHVRFREPLEVAIHSPGRPRPRGGSLLLRLAACVLLVLALGLCCGRATPVGLALEDLRARLLVLLLRLRLAAVACWRCLLQL</sequence>
<protein>
    <submittedName>
        <fullName evidence="2">Chromosome 14 open reading frame 180</fullName>
    </submittedName>
</protein>
<evidence type="ECO:0000313" key="3">
    <source>
        <dbReference type="Proteomes" id="UP000694540"/>
    </source>
</evidence>
<name>A0A8C3YAC6_9CETA</name>
<reference evidence="2" key="2">
    <citation type="submission" date="2025-09" db="UniProtKB">
        <authorList>
            <consortium name="Ensembl"/>
        </authorList>
    </citation>
    <scope>IDENTIFICATION</scope>
</reference>
<dbReference type="Pfam" id="PF15555">
    <property type="entry name" value="DUF4658"/>
    <property type="match status" value="1"/>
</dbReference>
<evidence type="ECO:0000313" key="2">
    <source>
        <dbReference type="Ensembl" id="ENSCWAP00000000025.1"/>
    </source>
</evidence>
<dbReference type="GeneTree" id="ENSGT00390000001214"/>
<dbReference type="Proteomes" id="UP000694540">
    <property type="component" value="Unplaced"/>
</dbReference>
<reference evidence="2" key="1">
    <citation type="submission" date="2025-08" db="UniProtKB">
        <authorList>
            <consortium name="Ensembl"/>
        </authorList>
    </citation>
    <scope>IDENTIFICATION</scope>
</reference>
<gene>
    <name evidence="2" type="primary">C14orf180</name>
</gene>
<dbReference type="InterPro" id="IPR028114">
    <property type="entry name" value="DUF4658"/>
</dbReference>
<dbReference type="Ensembl" id="ENSCWAT00000000036.1">
    <property type="protein sequence ID" value="ENSCWAP00000000025.1"/>
    <property type="gene ID" value="ENSCWAG00000000036.1"/>
</dbReference>
<proteinExistence type="predicted"/>
<evidence type="ECO:0000256" key="1">
    <source>
        <dbReference type="SAM" id="MobiDB-lite"/>
    </source>
</evidence>
<feature type="region of interest" description="Disordered" evidence="1">
    <location>
        <begin position="1"/>
        <end position="73"/>
    </location>
</feature>
<dbReference type="PANTHER" id="PTHR36868">
    <property type="entry name" value="NUTRITIONALLY-REGULATED ADIPOSE AND CARDIAC ENRICHED PROTEIN HOMOLOG"/>
    <property type="match status" value="1"/>
</dbReference>
<dbReference type="AlphaFoldDB" id="A0A8C3YAC6"/>
<keyword evidence="3" id="KW-1185">Reference proteome</keyword>
<accession>A0A8C3YAC6</accession>
<organism evidence="2 3">
    <name type="scientific">Catagonus wagneri</name>
    <name type="common">Chacoan peccary</name>
    <dbReference type="NCBI Taxonomy" id="51154"/>
    <lineage>
        <taxon>Eukaryota</taxon>
        <taxon>Metazoa</taxon>
        <taxon>Chordata</taxon>
        <taxon>Craniata</taxon>
        <taxon>Vertebrata</taxon>
        <taxon>Euteleostomi</taxon>
        <taxon>Mammalia</taxon>
        <taxon>Eutheria</taxon>
        <taxon>Laurasiatheria</taxon>
        <taxon>Artiodactyla</taxon>
        <taxon>Suina</taxon>
        <taxon>Tayassuidae</taxon>
        <taxon>Catagonus</taxon>
    </lineage>
</organism>
<dbReference type="PANTHER" id="PTHR36868:SF1">
    <property type="entry name" value="NUTRITIONALLY-REGULATED ADIPOSE AND CARDIAC ENRICHED PROTEIN HOMOLOG"/>
    <property type="match status" value="1"/>
</dbReference>
<dbReference type="GO" id="GO:0005886">
    <property type="term" value="C:plasma membrane"/>
    <property type="evidence" value="ECO:0007669"/>
    <property type="project" value="TreeGrafter"/>
</dbReference>